<dbReference type="EMBL" id="JAODZU010000001">
    <property type="protein sequence ID" value="MDH0361484.1"/>
    <property type="molecule type" value="Genomic_DNA"/>
</dbReference>
<dbReference type="InterPro" id="IPR031982">
    <property type="entry name" value="PilE-like"/>
</dbReference>
<reference evidence="2" key="1">
    <citation type="submission" date="2022-09" db="EMBL/GenBank/DDBJ databases">
        <title>Intensive care unit water sources are persistently colonized with multi-drug resistant bacteria and are the site of extensive horizontal gene transfer of antibiotic resistance genes.</title>
        <authorList>
            <person name="Diorio-Toth L."/>
        </authorList>
    </citation>
    <scope>NUCLEOTIDE SEQUENCE</scope>
    <source>
        <strain evidence="2">GD04130</strain>
    </source>
</reference>
<evidence type="ECO:0000256" key="1">
    <source>
        <dbReference type="SAM" id="Phobius"/>
    </source>
</evidence>
<proteinExistence type="predicted"/>
<dbReference type="Pfam" id="PF07963">
    <property type="entry name" value="N_methyl"/>
    <property type="match status" value="1"/>
</dbReference>
<dbReference type="GO" id="GO:0043683">
    <property type="term" value="P:type IV pilus assembly"/>
    <property type="evidence" value="ECO:0007669"/>
    <property type="project" value="InterPro"/>
</dbReference>
<feature type="transmembrane region" description="Helical" evidence="1">
    <location>
        <begin position="12"/>
        <end position="33"/>
    </location>
</feature>
<dbReference type="Gene3D" id="3.30.700.10">
    <property type="entry name" value="Glycoprotein, Type 4 Pilin"/>
    <property type="match status" value="1"/>
</dbReference>
<dbReference type="Proteomes" id="UP001158297">
    <property type="component" value="Unassembled WGS sequence"/>
</dbReference>
<comment type="caution">
    <text evidence="2">The sequence shown here is derived from an EMBL/GenBank/DDBJ whole genome shotgun (WGS) entry which is preliminary data.</text>
</comment>
<dbReference type="InterPro" id="IPR012902">
    <property type="entry name" value="N_methyl_site"/>
</dbReference>
<protein>
    <submittedName>
        <fullName evidence="2">Type IV pilin protein</fullName>
    </submittedName>
</protein>
<gene>
    <name evidence="2" type="ORF">N7330_00200</name>
</gene>
<keyword evidence="1" id="KW-1133">Transmembrane helix</keyword>
<sequence length="143" mass="15790">MVTFRRPHGFTLIELMITVAIIAILGAVAFPSYMESVRKSKRAEGRVAMMEVLQQQERYMTQNNTYLPFASSATDVPFKNFSGDQRARAAYLIGARACTGQTIADCVEIFGAPQYSDPFVTELTITSTGVKSCTGNRTSVCWN</sequence>
<dbReference type="AlphaFoldDB" id="A0AA42HNL2"/>
<dbReference type="Pfam" id="PF16732">
    <property type="entry name" value="ComP_DUS"/>
    <property type="match status" value="1"/>
</dbReference>
<dbReference type="RefSeq" id="WP_279812576.1">
    <property type="nucleotide sequence ID" value="NZ_CAURON010000007.1"/>
</dbReference>
<name>A0AA42HNL2_9BURK</name>
<dbReference type="InterPro" id="IPR045584">
    <property type="entry name" value="Pilin-like"/>
</dbReference>
<evidence type="ECO:0000313" key="2">
    <source>
        <dbReference type="EMBL" id="MDH0361484.1"/>
    </source>
</evidence>
<dbReference type="NCBIfam" id="TIGR02532">
    <property type="entry name" value="IV_pilin_GFxxxE"/>
    <property type="match status" value="1"/>
</dbReference>
<accession>A0AA42HNL2</accession>
<dbReference type="SUPFAM" id="SSF54523">
    <property type="entry name" value="Pili subunits"/>
    <property type="match status" value="1"/>
</dbReference>
<dbReference type="PROSITE" id="PS00409">
    <property type="entry name" value="PROKAR_NTER_METHYL"/>
    <property type="match status" value="1"/>
</dbReference>
<keyword evidence="1" id="KW-0472">Membrane</keyword>
<organism evidence="2 3">
    <name type="scientific">Comamonas aquatica</name>
    <dbReference type="NCBI Taxonomy" id="225991"/>
    <lineage>
        <taxon>Bacteria</taxon>
        <taxon>Pseudomonadati</taxon>
        <taxon>Pseudomonadota</taxon>
        <taxon>Betaproteobacteria</taxon>
        <taxon>Burkholderiales</taxon>
        <taxon>Comamonadaceae</taxon>
        <taxon>Comamonas</taxon>
    </lineage>
</organism>
<evidence type="ECO:0000313" key="3">
    <source>
        <dbReference type="Proteomes" id="UP001158297"/>
    </source>
</evidence>
<keyword evidence="1" id="KW-0812">Transmembrane</keyword>